<feature type="chain" id="PRO_5012836900" evidence="2">
    <location>
        <begin position="16"/>
        <end position="82"/>
    </location>
</feature>
<dbReference type="InterPro" id="IPR009564">
    <property type="entry name" value="DUF1179"/>
</dbReference>
<evidence type="ECO:0000256" key="2">
    <source>
        <dbReference type="SAM" id="SignalP"/>
    </source>
</evidence>
<dbReference type="eggNOG" id="ENOG502TIJ8">
    <property type="taxonomic scope" value="Eukaryota"/>
</dbReference>
<evidence type="ECO:0000313" key="4">
    <source>
        <dbReference type="WBParaSite" id="Csp11.Scaffold630.g21256.t1"/>
    </source>
</evidence>
<feature type="region of interest" description="Disordered" evidence="1">
    <location>
        <begin position="52"/>
        <end position="82"/>
    </location>
</feature>
<dbReference type="AlphaFoldDB" id="A0A1I7V0S2"/>
<feature type="compositionally biased region" description="Basic and acidic residues" evidence="1">
    <location>
        <begin position="72"/>
        <end position="82"/>
    </location>
</feature>
<feature type="signal peptide" evidence="2">
    <location>
        <begin position="1"/>
        <end position="15"/>
    </location>
</feature>
<accession>A0A1I7V0S2</accession>
<dbReference type="WBParaSite" id="Csp11.Scaffold630.g21256.t1">
    <property type="protein sequence ID" value="Csp11.Scaffold630.g21256.t1"/>
    <property type="gene ID" value="Csp11.Scaffold630.g21256"/>
</dbReference>
<sequence length="82" mass="8997">MFAVILFQINILALALFSAFQCAVRKKNEYDGDGDVSLIQATPQHYAEVATAKPRPQNDDFSVGIPPPHIPLADKSDERTLA</sequence>
<dbReference type="Pfam" id="PF06678">
    <property type="entry name" value="DUF1179"/>
    <property type="match status" value="1"/>
</dbReference>
<name>A0A1I7V0S2_9PELO</name>
<keyword evidence="3" id="KW-1185">Reference proteome</keyword>
<proteinExistence type="predicted"/>
<evidence type="ECO:0000256" key="1">
    <source>
        <dbReference type="SAM" id="MobiDB-lite"/>
    </source>
</evidence>
<dbReference type="Proteomes" id="UP000095282">
    <property type="component" value="Unplaced"/>
</dbReference>
<evidence type="ECO:0000313" key="3">
    <source>
        <dbReference type="Proteomes" id="UP000095282"/>
    </source>
</evidence>
<protein>
    <submittedName>
        <fullName evidence="4">Uncharacterized protein</fullName>
    </submittedName>
</protein>
<reference evidence="4" key="1">
    <citation type="submission" date="2016-11" db="UniProtKB">
        <authorList>
            <consortium name="WormBaseParasite"/>
        </authorList>
    </citation>
    <scope>IDENTIFICATION</scope>
</reference>
<keyword evidence="2" id="KW-0732">Signal</keyword>
<organism evidence="3 4">
    <name type="scientific">Caenorhabditis tropicalis</name>
    <dbReference type="NCBI Taxonomy" id="1561998"/>
    <lineage>
        <taxon>Eukaryota</taxon>
        <taxon>Metazoa</taxon>
        <taxon>Ecdysozoa</taxon>
        <taxon>Nematoda</taxon>
        <taxon>Chromadorea</taxon>
        <taxon>Rhabditida</taxon>
        <taxon>Rhabditina</taxon>
        <taxon>Rhabditomorpha</taxon>
        <taxon>Rhabditoidea</taxon>
        <taxon>Rhabditidae</taxon>
        <taxon>Peloderinae</taxon>
        <taxon>Caenorhabditis</taxon>
    </lineage>
</organism>